<dbReference type="InterPro" id="IPR025602">
    <property type="entry name" value="BCP1_family"/>
</dbReference>
<comment type="caution">
    <text evidence="3">The sequence shown here is derived from an EMBL/GenBank/DDBJ whole genome shotgun (WGS) entry which is preliminary data.</text>
</comment>
<proteinExistence type="inferred from homology"/>
<evidence type="ECO:0000256" key="1">
    <source>
        <dbReference type="ARBA" id="ARBA00006781"/>
    </source>
</evidence>
<gene>
    <name evidence="3" type="ORF">PAPYR_9221</name>
</gene>
<reference evidence="3" key="1">
    <citation type="journal article" date="2022" name="bioRxiv">
        <title>Genomics of Preaxostyla Flagellates Illuminates Evolutionary Transitions and the Path Towards Mitochondrial Loss.</title>
        <authorList>
            <person name="Novak L.V.F."/>
            <person name="Treitli S.C."/>
            <person name="Pyrih J."/>
            <person name="Halakuc P."/>
            <person name="Pipaliya S.V."/>
            <person name="Vacek V."/>
            <person name="Brzon O."/>
            <person name="Soukal P."/>
            <person name="Eme L."/>
            <person name="Dacks J.B."/>
            <person name="Karnkowska A."/>
            <person name="Elias M."/>
            <person name="Hampl V."/>
        </authorList>
    </citation>
    <scope>NUCLEOTIDE SEQUENCE</scope>
    <source>
        <strain evidence="3">RCP-MX</strain>
    </source>
</reference>
<dbReference type="EMBL" id="JAPMOS010000094">
    <property type="protein sequence ID" value="KAJ4455729.1"/>
    <property type="molecule type" value="Genomic_DNA"/>
</dbReference>
<dbReference type="PANTHER" id="PTHR13261">
    <property type="entry name" value="BRCA2 AND CDKN1A INTERACTING PROTEIN"/>
    <property type="match status" value="1"/>
</dbReference>
<keyword evidence="4" id="KW-1185">Reference proteome</keyword>
<feature type="region of interest" description="Disordered" evidence="2">
    <location>
        <begin position="239"/>
        <end position="280"/>
    </location>
</feature>
<feature type="compositionally biased region" description="Acidic residues" evidence="2">
    <location>
        <begin position="484"/>
        <end position="497"/>
    </location>
</feature>
<name>A0ABQ8U8V7_9EUKA</name>
<evidence type="ECO:0000313" key="3">
    <source>
        <dbReference type="EMBL" id="KAJ4455729.1"/>
    </source>
</evidence>
<dbReference type="Proteomes" id="UP001141327">
    <property type="component" value="Unassembled WGS sequence"/>
</dbReference>
<sequence length="497" mass="55346">MVDFDFFPPAPQDAHDIRTLLARYLDNNVFHAMEFADLLIDQARGGQGLGTVVSANEGNVVLGVVSAIDMLAHPDLESIREIREVILQHASAAGGEQSPERVFREALEGAPKRTGLLLAERMVNVPAQLMAPMYDSLLRELTRLRAAAPGDPAYMAPPRLRCDQWIVLSRFCDLGAHGGRRKKTGRRGGEEEGYTMGAERFFLHPEDEIFYQALFMEGAKFRLDKKFHHPLTSLEQGLDEYIERQRDKTPRRPSKMERGRNDSMPENYSGSARTQEQPTYSGWKQALNELQEVMIVAPVDKAAHDLAICCRQWYLQKLRDELLNARVYQQSREAKEEIIVRHRAKAEEFQHARSKFVFPLSPEAAASALGADDGGMRLMGLCMLIDNAALRTCLQGMYAFLGCAPPPQLAGEDDAVAGPAPVATAAAAAAETHFAKPAPRTRQPSCKPKAARMAEIAQAEEKKKKKQQPAAAGPKITIHKKKDEDDEDEDEDQIKHE</sequence>
<protein>
    <submittedName>
        <fullName evidence="3">Uncharacterized protein</fullName>
    </submittedName>
</protein>
<evidence type="ECO:0000313" key="4">
    <source>
        <dbReference type="Proteomes" id="UP001141327"/>
    </source>
</evidence>
<organism evidence="3 4">
    <name type="scientific">Paratrimastix pyriformis</name>
    <dbReference type="NCBI Taxonomy" id="342808"/>
    <lineage>
        <taxon>Eukaryota</taxon>
        <taxon>Metamonada</taxon>
        <taxon>Preaxostyla</taxon>
        <taxon>Paratrimastigidae</taxon>
        <taxon>Paratrimastix</taxon>
    </lineage>
</organism>
<accession>A0ABQ8U8V7</accession>
<comment type="similarity">
    <text evidence="1">Belongs to the BCP1 family.</text>
</comment>
<evidence type="ECO:0000256" key="2">
    <source>
        <dbReference type="SAM" id="MobiDB-lite"/>
    </source>
</evidence>
<dbReference type="PANTHER" id="PTHR13261:SF0">
    <property type="entry name" value="BRCA2 AND CDKN1A-INTERACTING PROTEIN"/>
    <property type="match status" value="1"/>
</dbReference>
<dbReference type="Pfam" id="PF13862">
    <property type="entry name" value="BCCIP"/>
    <property type="match status" value="1"/>
</dbReference>
<feature type="compositionally biased region" description="Basic and acidic residues" evidence="2">
    <location>
        <begin position="241"/>
        <end position="263"/>
    </location>
</feature>
<feature type="compositionally biased region" description="Polar residues" evidence="2">
    <location>
        <begin position="264"/>
        <end position="280"/>
    </location>
</feature>
<feature type="region of interest" description="Disordered" evidence="2">
    <location>
        <begin position="433"/>
        <end position="497"/>
    </location>
</feature>